<evidence type="ECO:0000256" key="2">
    <source>
        <dbReference type="SAM" id="Phobius"/>
    </source>
</evidence>
<dbReference type="KEGG" id="avu:BK816_00355"/>
<feature type="region of interest" description="Disordered" evidence="1">
    <location>
        <begin position="1"/>
        <end position="34"/>
    </location>
</feature>
<feature type="compositionally biased region" description="Polar residues" evidence="1">
    <location>
        <begin position="1"/>
        <end position="18"/>
    </location>
</feature>
<feature type="transmembrane region" description="Helical" evidence="2">
    <location>
        <begin position="170"/>
        <end position="193"/>
    </location>
</feature>
<reference evidence="3 4" key="1">
    <citation type="submission" date="2016-10" db="EMBL/GenBank/DDBJ databases">
        <title>Actinomyces aegypiusis sp. nov., isolated from the Aegypius monachus in Qinghai Tibet Plateau China.</title>
        <authorList>
            <person name="Wang Y."/>
        </authorList>
    </citation>
    <scope>NUCLEOTIDE SEQUENCE [LARGE SCALE GENOMIC DNA]</scope>
    <source>
        <strain evidence="3 4">VUL4_3</strain>
    </source>
</reference>
<evidence type="ECO:0000313" key="4">
    <source>
        <dbReference type="Proteomes" id="UP000176288"/>
    </source>
</evidence>
<evidence type="ECO:0008006" key="5">
    <source>
        <dbReference type="Google" id="ProtNLM"/>
    </source>
</evidence>
<protein>
    <recommendedName>
        <fullName evidence="5">ABC transporter permease</fullName>
    </recommendedName>
</protein>
<name>A0A1D9MIB5_9ACTO</name>
<proteinExistence type="predicted"/>
<gene>
    <name evidence="3" type="ORF">BK816_00355</name>
</gene>
<dbReference type="AlphaFoldDB" id="A0A1D9MIB5"/>
<dbReference type="RefSeq" id="WP_071163396.1">
    <property type="nucleotide sequence ID" value="NZ_CP017812.1"/>
</dbReference>
<keyword evidence="2" id="KW-0472">Membrane</keyword>
<keyword evidence="4" id="KW-1185">Reference proteome</keyword>
<evidence type="ECO:0000313" key="3">
    <source>
        <dbReference type="EMBL" id="AOZ71930.1"/>
    </source>
</evidence>
<dbReference type="EMBL" id="CP017812">
    <property type="protein sequence ID" value="AOZ71930.1"/>
    <property type="molecule type" value="Genomic_DNA"/>
</dbReference>
<dbReference type="STRING" id="1912795.BK816_00355"/>
<accession>A0A1D9MIB5</accession>
<keyword evidence="2" id="KW-0812">Transmembrane</keyword>
<dbReference type="Proteomes" id="UP000176288">
    <property type="component" value="Chromosome"/>
</dbReference>
<organism evidence="3 4">
    <name type="scientific">Boudabousia tangfeifanii</name>
    <dbReference type="NCBI Taxonomy" id="1912795"/>
    <lineage>
        <taxon>Bacteria</taxon>
        <taxon>Bacillati</taxon>
        <taxon>Actinomycetota</taxon>
        <taxon>Actinomycetes</taxon>
        <taxon>Actinomycetales</taxon>
        <taxon>Actinomycetaceae</taxon>
        <taxon>Boudabousia</taxon>
    </lineage>
</organism>
<feature type="transmembrane region" description="Helical" evidence="2">
    <location>
        <begin position="46"/>
        <end position="68"/>
    </location>
</feature>
<sequence>MSTNPKITARTNLANPKSGSAKPSRLRLSGPAGVGLSRARRRRGRLAAALISVLVATATLLSLAWIQWQFSGQLADTVLGQLVSLQVRSADLIAAAVLAVLAAVSVGVTMWLGVLEDASIYATLRAIGWPKAKIWLANLASAIYPLLWGYLLGTLVAAIFPLWWQAGADTFLLLAGIGLGITLLVGLALATFITNWQLSHQISSQLVRE</sequence>
<keyword evidence="2" id="KW-1133">Transmembrane helix</keyword>
<feature type="transmembrane region" description="Helical" evidence="2">
    <location>
        <begin position="92"/>
        <end position="114"/>
    </location>
</feature>
<evidence type="ECO:0000256" key="1">
    <source>
        <dbReference type="SAM" id="MobiDB-lite"/>
    </source>
</evidence>
<feature type="transmembrane region" description="Helical" evidence="2">
    <location>
        <begin position="135"/>
        <end position="164"/>
    </location>
</feature>